<keyword evidence="2" id="KW-1185">Reference proteome</keyword>
<dbReference type="AlphaFoldDB" id="A0A284VKB3"/>
<dbReference type="Pfam" id="PF09844">
    <property type="entry name" value="DUF2071"/>
    <property type="match status" value="1"/>
</dbReference>
<dbReference type="EMBL" id="FZMP01000033">
    <property type="protein sequence ID" value="SNQ59698.1"/>
    <property type="molecule type" value="Genomic_DNA"/>
</dbReference>
<evidence type="ECO:0000313" key="2">
    <source>
        <dbReference type="Proteomes" id="UP000218615"/>
    </source>
</evidence>
<dbReference type="PANTHER" id="PTHR39186">
    <property type="entry name" value="DUF2071 FAMILY PROTEIN"/>
    <property type="match status" value="1"/>
</dbReference>
<accession>A0A284VKB3</accession>
<gene>
    <name evidence="1" type="ORF">MNV_1280001</name>
</gene>
<sequence>MHVIGPCPGLLLPLGSIFLKYNQLNVRTYVKADAGSGIVLFDTQVDRILPALGARLFGMPYRLVQGHDFNVLGNYVALNTQGIKGEIEKADPFTPQEGSLESFLTDRFWVYARSPVGAVYGVRIKHAPWRLRWWMFL</sequence>
<evidence type="ECO:0000313" key="1">
    <source>
        <dbReference type="EMBL" id="SNQ59698.1"/>
    </source>
</evidence>
<organism evidence="1 2">
    <name type="scientific">Candidatus Methanoperedens nitratireducens</name>
    <dbReference type="NCBI Taxonomy" id="1392998"/>
    <lineage>
        <taxon>Archaea</taxon>
        <taxon>Methanobacteriati</taxon>
        <taxon>Methanobacteriota</taxon>
        <taxon>Stenosarchaea group</taxon>
        <taxon>Methanomicrobia</taxon>
        <taxon>Methanosarcinales</taxon>
        <taxon>ANME-2 cluster</taxon>
        <taxon>Candidatus Methanoperedentaceae</taxon>
        <taxon>Candidatus Methanoperedens</taxon>
    </lineage>
</organism>
<protein>
    <submittedName>
        <fullName evidence="1">Uncharacterized protein</fullName>
    </submittedName>
</protein>
<proteinExistence type="predicted"/>
<dbReference type="PANTHER" id="PTHR39186:SF1">
    <property type="entry name" value="DUF2071 DOMAIN-CONTAINING PROTEIN"/>
    <property type="match status" value="1"/>
</dbReference>
<name>A0A284VKB3_9EURY</name>
<dbReference type="InterPro" id="IPR018644">
    <property type="entry name" value="DUF2071"/>
</dbReference>
<dbReference type="Proteomes" id="UP000218615">
    <property type="component" value="Unassembled WGS sequence"/>
</dbReference>
<reference evidence="2" key="1">
    <citation type="submission" date="2017-06" db="EMBL/GenBank/DDBJ databases">
        <authorList>
            <person name="Cremers G."/>
        </authorList>
    </citation>
    <scope>NUCLEOTIDE SEQUENCE [LARGE SCALE GENOMIC DNA]</scope>
</reference>